<accession>A0ABQ0L988</accession>
<name>A0ABQ0L988_MYCCL</name>
<sequence>MGSTISAIVNQQNGDLKNQAQDQLNALLTIADLKFNAFMSTVKDTSDNTLIPVDKILLMDHVVNAGVSQDTSALTNAIKTAAGAFASDDIVDGLTAVIGAGLTAVFGNVAANQSEHTTYAITCGQLGGIMRVDLDIFCYTFTSSQLVTVTNNVVMVAYTVSSIDASKLDVATLRDIVQVCYGGLVSTDQLTAIFNQIIAAYNGQPLSTSSNSGGVKAGAVQVEQVAGGSSSVKAAAAQPAAATGGTGSSAAANGGNGKGAASAQQGAVGTAGAAVGSSGRSGTSNTTQASSAAPQFVPVPL</sequence>
<evidence type="ECO:0000256" key="1">
    <source>
        <dbReference type="SAM" id="MobiDB-lite"/>
    </source>
</evidence>
<feature type="compositionally biased region" description="Low complexity" evidence="1">
    <location>
        <begin position="271"/>
        <end position="287"/>
    </location>
</feature>
<protein>
    <submittedName>
        <fullName evidence="2">Uncharacterized protein</fullName>
    </submittedName>
</protein>
<proteinExistence type="predicted"/>
<dbReference type="EMBL" id="DF843861">
    <property type="protein sequence ID" value="GAT47668.1"/>
    <property type="molecule type" value="Genomic_DNA"/>
</dbReference>
<feature type="region of interest" description="Disordered" evidence="1">
    <location>
        <begin position="271"/>
        <end position="301"/>
    </location>
</feature>
<gene>
    <name evidence="2" type="ORF">MCHLO_05121</name>
</gene>
<dbReference type="Proteomes" id="UP000815677">
    <property type="component" value="Unassembled WGS sequence"/>
</dbReference>
<evidence type="ECO:0000313" key="3">
    <source>
        <dbReference type="Proteomes" id="UP000815677"/>
    </source>
</evidence>
<organism evidence="2 3">
    <name type="scientific">Mycena chlorophos</name>
    <name type="common">Agaric fungus</name>
    <name type="synonym">Agaricus chlorophos</name>
    <dbReference type="NCBI Taxonomy" id="658473"/>
    <lineage>
        <taxon>Eukaryota</taxon>
        <taxon>Fungi</taxon>
        <taxon>Dikarya</taxon>
        <taxon>Basidiomycota</taxon>
        <taxon>Agaricomycotina</taxon>
        <taxon>Agaricomycetes</taxon>
        <taxon>Agaricomycetidae</taxon>
        <taxon>Agaricales</taxon>
        <taxon>Marasmiineae</taxon>
        <taxon>Mycenaceae</taxon>
        <taxon>Mycena</taxon>
    </lineage>
</organism>
<reference evidence="2" key="1">
    <citation type="submission" date="2014-09" db="EMBL/GenBank/DDBJ databases">
        <title>Genome sequence of the luminous mushroom Mycena chlorophos for searching fungal bioluminescence genes.</title>
        <authorList>
            <person name="Tanaka Y."/>
            <person name="Kasuga D."/>
            <person name="Oba Y."/>
            <person name="Hase S."/>
            <person name="Sato K."/>
            <person name="Oba Y."/>
            <person name="Sakakibara Y."/>
        </authorList>
    </citation>
    <scope>NUCLEOTIDE SEQUENCE</scope>
</reference>
<evidence type="ECO:0000313" key="2">
    <source>
        <dbReference type="EMBL" id="GAT47668.1"/>
    </source>
</evidence>
<keyword evidence="3" id="KW-1185">Reference proteome</keyword>